<dbReference type="PANTHER" id="PTHR43123">
    <property type="entry name" value="POLYSACCHARIDE DEACETYLASE-RELATED"/>
    <property type="match status" value="1"/>
</dbReference>
<dbReference type="RefSeq" id="WP_167504649.1">
    <property type="nucleotide sequence ID" value="NZ_JAALLH010000002.1"/>
</dbReference>
<gene>
    <name evidence="2" type="ORF">SMALB_7546</name>
</gene>
<evidence type="ECO:0000313" key="3">
    <source>
        <dbReference type="Proteomes" id="UP000536624"/>
    </source>
</evidence>
<dbReference type="EMBL" id="JAALLH010000002">
    <property type="protein sequence ID" value="NIY69422.1"/>
    <property type="molecule type" value="Genomic_DNA"/>
</dbReference>
<accession>A0A7X5XAD4</accession>
<dbReference type="Pfam" id="PF01522">
    <property type="entry name" value="Polysacc_deac_1"/>
    <property type="match status" value="1"/>
</dbReference>
<dbReference type="Proteomes" id="UP000536624">
    <property type="component" value="Unassembled WGS sequence"/>
</dbReference>
<name>A0A7X5XAD4_STRMQ</name>
<evidence type="ECO:0000259" key="1">
    <source>
        <dbReference type="PROSITE" id="PS51677"/>
    </source>
</evidence>
<reference evidence="2 3" key="1">
    <citation type="submission" date="2020-02" db="EMBL/GenBank/DDBJ databases">
        <title>Streptomyces malaysiensis DSM14702 (JHCC583434, PFL_A843) Genome sequencing and assembly.</title>
        <authorList>
            <person name="Samborskyy M."/>
        </authorList>
    </citation>
    <scope>NUCLEOTIDE SEQUENCE [LARGE SCALE GENOMIC DNA]</scope>
    <source>
        <strain evidence="2 3">DSM 14702</strain>
    </source>
</reference>
<dbReference type="GO" id="GO:0005975">
    <property type="term" value="P:carbohydrate metabolic process"/>
    <property type="evidence" value="ECO:0007669"/>
    <property type="project" value="InterPro"/>
</dbReference>
<dbReference type="InterPro" id="IPR002509">
    <property type="entry name" value="NODB_dom"/>
</dbReference>
<comment type="caution">
    <text evidence="2">The sequence shown here is derived from an EMBL/GenBank/DDBJ whole genome shotgun (WGS) entry which is preliminary data.</text>
</comment>
<dbReference type="Gene3D" id="3.20.20.370">
    <property type="entry name" value="Glycoside hydrolase/deacetylase"/>
    <property type="match status" value="1"/>
</dbReference>
<proteinExistence type="predicted"/>
<feature type="domain" description="NodB homology" evidence="1">
    <location>
        <begin position="66"/>
        <end position="290"/>
    </location>
</feature>
<dbReference type="AlphaFoldDB" id="A0A7X5XAD4"/>
<evidence type="ECO:0000313" key="2">
    <source>
        <dbReference type="EMBL" id="NIY69422.1"/>
    </source>
</evidence>
<sequence>MPEDRDPSGFMYPSSRIPYKNREGKSLLPGGARLACLIYIAPEQWQWGINEKMDVPAMWRHGEEYQSWSTRTAIQYGFNVGLHRMQDVFKKHDVKITLWTNGTVVEQNFDVIKGLADYGHELGGHSYSEGHPMPTGDRAFQEDSVKRSLDLLTSVTGRRPLGWLGPGAKADQNTIELTAEYGFTYNGDLQDDELPYFLHVGDKTLTVIPYRFVGNFNDLLLTTTLGAPRSVGELTSYVVEGFDAYHDAAQTHPLIFNYGMHTLISGRPDNIKGLEALIERARSYDDVWIGTYGELAEFWQKEYGSLIPEGGGDIIL</sequence>
<protein>
    <submittedName>
        <fullName evidence="2">Polysaccharide deacetylase</fullName>
    </submittedName>
</protein>
<dbReference type="PROSITE" id="PS51677">
    <property type="entry name" value="NODB"/>
    <property type="match status" value="1"/>
</dbReference>
<dbReference type="SUPFAM" id="SSF88713">
    <property type="entry name" value="Glycoside hydrolase/deacetylase"/>
    <property type="match status" value="1"/>
</dbReference>
<dbReference type="PANTHER" id="PTHR43123:SF4">
    <property type="entry name" value="POLYSACCHARIDE DEACETYLASE"/>
    <property type="match status" value="1"/>
</dbReference>
<dbReference type="InterPro" id="IPR011330">
    <property type="entry name" value="Glyco_hydro/deAcase_b/a-brl"/>
</dbReference>
<organism evidence="2 3">
    <name type="scientific">Streptomyces malaysiensis</name>
    <dbReference type="NCBI Taxonomy" id="92644"/>
    <lineage>
        <taxon>Bacteria</taxon>
        <taxon>Bacillati</taxon>
        <taxon>Actinomycetota</taxon>
        <taxon>Actinomycetes</taxon>
        <taxon>Kitasatosporales</taxon>
        <taxon>Streptomycetaceae</taxon>
        <taxon>Streptomyces</taxon>
        <taxon>Streptomyces violaceusniger group</taxon>
    </lineage>
</organism>
<dbReference type="GO" id="GO:0016810">
    <property type="term" value="F:hydrolase activity, acting on carbon-nitrogen (but not peptide) bonds"/>
    <property type="evidence" value="ECO:0007669"/>
    <property type="project" value="InterPro"/>
</dbReference>